<gene>
    <name evidence="1" type="ORF">VPK24_14620</name>
</gene>
<comment type="caution">
    <text evidence="1">The sequence shown here is derived from an EMBL/GenBank/DDBJ whole genome shotgun (WGS) entry which is preliminary data.</text>
</comment>
<evidence type="ECO:0008006" key="3">
    <source>
        <dbReference type="Google" id="ProtNLM"/>
    </source>
</evidence>
<protein>
    <recommendedName>
        <fullName evidence="3">Phage protein</fullName>
    </recommendedName>
</protein>
<dbReference type="Proteomes" id="UP001604335">
    <property type="component" value="Unassembled WGS sequence"/>
</dbReference>
<sequence>MNSKHQQLVEVLREARQFLSRPDNNFDWSSWKDAPAALREIDSIVSRIESGDIPKRSDIELLFLPAGPIQEVSVSSGWGQEFCEFASRFATAIAKAYGEDVFA</sequence>
<name>A0ABW7CCP3_9CYAN</name>
<proteinExistence type="predicted"/>
<organism evidence="1 2">
    <name type="scientific">Limnothrix redekei LRLZ20PSL1</name>
    <dbReference type="NCBI Taxonomy" id="3112953"/>
    <lineage>
        <taxon>Bacteria</taxon>
        <taxon>Bacillati</taxon>
        <taxon>Cyanobacteriota</taxon>
        <taxon>Cyanophyceae</taxon>
        <taxon>Pseudanabaenales</taxon>
        <taxon>Pseudanabaenaceae</taxon>
        <taxon>Limnothrix</taxon>
    </lineage>
</organism>
<dbReference type="RefSeq" id="WP_393014474.1">
    <property type="nucleotide sequence ID" value="NZ_JAZAQF010000086.1"/>
</dbReference>
<evidence type="ECO:0000313" key="2">
    <source>
        <dbReference type="Proteomes" id="UP001604335"/>
    </source>
</evidence>
<keyword evidence="2" id="KW-1185">Reference proteome</keyword>
<dbReference type="EMBL" id="JAZAQF010000086">
    <property type="protein sequence ID" value="MFG3818875.1"/>
    <property type="molecule type" value="Genomic_DNA"/>
</dbReference>
<reference evidence="2" key="1">
    <citation type="journal article" date="2024" name="Algal Res.">
        <title>Biochemical, toxicological and genomic investigation of a high-biomass producing Limnothrix strain isolated from Italian shallow drinking water reservoir.</title>
        <authorList>
            <person name="Simonazzi M."/>
            <person name="Shishido T.K."/>
            <person name="Delbaje E."/>
            <person name="Wahlsten M."/>
            <person name="Fewer D.P."/>
            <person name="Sivonen K."/>
            <person name="Pezzolesi L."/>
            <person name="Pistocchi R."/>
        </authorList>
    </citation>
    <scope>NUCLEOTIDE SEQUENCE [LARGE SCALE GENOMIC DNA]</scope>
    <source>
        <strain evidence="2">LRLZ20PSL1</strain>
    </source>
</reference>
<evidence type="ECO:0000313" key="1">
    <source>
        <dbReference type="EMBL" id="MFG3818875.1"/>
    </source>
</evidence>
<accession>A0ABW7CCP3</accession>